<dbReference type="CDD" id="cd08556">
    <property type="entry name" value="GDPD"/>
    <property type="match status" value="1"/>
</dbReference>
<dbReference type="Pfam" id="PF03009">
    <property type="entry name" value="GDPD"/>
    <property type="match status" value="1"/>
</dbReference>
<dbReference type="Gene3D" id="3.20.20.190">
    <property type="entry name" value="Phosphatidylinositol (PI) phosphodiesterase"/>
    <property type="match status" value="1"/>
</dbReference>
<reference evidence="2" key="1">
    <citation type="submission" date="2020-05" db="EMBL/GenBank/DDBJ databases">
        <authorList>
            <person name="Chiriac C."/>
            <person name="Salcher M."/>
            <person name="Ghai R."/>
            <person name="Kavagutti S V."/>
        </authorList>
    </citation>
    <scope>NUCLEOTIDE SEQUENCE</scope>
</reference>
<dbReference type="GO" id="GO:0008081">
    <property type="term" value="F:phosphoric diester hydrolase activity"/>
    <property type="evidence" value="ECO:0007669"/>
    <property type="project" value="InterPro"/>
</dbReference>
<sequence length="242" mass="26947">MQQQRLPSLLDPPVAFAHRGARAHAPENTIEAFQLALRLGATGLESDVWITADGEAVLDHDGVVKRRGRRVPISSVGREALPEHVPTLAEMLTSCPGDFDLSLDVKDPDALPAVLDAVRRTRPDLETRLWLCHHDWRVVAGWRPSTTARLVDSTRLARVKEGPERRAASLAEAGIDCINMHHSDWNGGLVTLFHRFDRFTLGWDMQQDHVLHDAFRMGLDGVFSDHTDRMMEAYSAQIGTGP</sequence>
<dbReference type="PROSITE" id="PS51704">
    <property type="entry name" value="GP_PDE"/>
    <property type="match status" value="1"/>
</dbReference>
<evidence type="ECO:0000313" key="2">
    <source>
        <dbReference type="EMBL" id="CAB4569333.1"/>
    </source>
</evidence>
<dbReference type="PANTHER" id="PTHR46211:SF14">
    <property type="entry name" value="GLYCEROPHOSPHODIESTER PHOSPHODIESTERASE"/>
    <property type="match status" value="1"/>
</dbReference>
<evidence type="ECO:0000259" key="1">
    <source>
        <dbReference type="PROSITE" id="PS51704"/>
    </source>
</evidence>
<organism evidence="2">
    <name type="scientific">freshwater metagenome</name>
    <dbReference type="NCBI Taxonomy" id="449393"/>
    <lineage>
        <taxon>unclassified sequences</taxon>
        <taxon>metagenomes</taxon>
        <taxon>ecological metagenomes</taxon>
    </lineage>
</organism>
<proteinExistence type="predicted"/>
<dbReference type="PANTHER" id="PTHR46211">
    <property type="entry name" value="GLYCEROPHOSPHORYL DIESTER PHOSPHODIESTERASE"/>
    <property type="match status" value="1"/>
</dbReference>
<protein>
    <submittedName>
        <fullName evidence="2">Unannotated protein</fullName>
    </submittedName>
</protein>
<name>A0A6J6E4Z8_9ZZZZ</name>
<gene>
    <name evidence="2" type="ORF">UFOPK1722_00270</name>
</gene>
<dbReference type="InterPro" id="IPR030395">
    <property type="entry name" value="GP_PDE_dom"/>
</dbReference>
<dbReference type="GO" id="GO:0006629">
    <property type="term" value="P:lipid metabolic process"/>
    <property type="evidence" value="ECO:0007669"/>
    <property type="project" value="InterPro"/>
</dbReference>
<dbReference type="SUPFAM" id="SSF51695">
    <property type="entry name" value="PLC-like phosphodiesterases"/>
    <property type="match status" value="1"/>
</dbReference>
<dbReference type="EMBL" id="CAEZTS010000014">
    <property type="protein sequence ID" value="CAB4569333.1"/>
    <property type="molecule type" value="Genomic_DNA"/>
</dbReference>
<dbReference type="AlphaFoldDB" id="A0A6J6E4Z8"/>
<feature type="domain" description="GP-PDE" evidence="1">
    <location>
        <begin position="13"/>
        <end position="234"/>
    </location>
</feature>
<dbReference type="PROSITE" id="PS50007">
    <property type="entry name" value="PIPLC_X_DOMAIN"/>
    <property type="match status" value="1"/>
</dbReference>
<accession>A0A6J6E4Z8</accession>
<dbReference type="InterPro" id="IPR017946">
    <property type="entry name" value="PLC-like_Pdiesterase_TIM-brl"/>
</dbReference>